<keyword evidence="4 10" id="KW-0489">Methyltransferase</keyword>
<dbReference type="CDD" id="cd21153">
    <property type="entry name" value="PUA_RlmI"/>
    <property type="match status" value="1"/>
</dbReference>
<organism evidence="10 11">
    <name type="scientific">Rarispira pelagica</name>
    <dbReference type="NCBI Taxonomy" id="3141764"/>
    <lineage>
        <taxon>Bacteria</taxon>
        <taxon>Pseudomonadati</taxon>
        <taxon>Spirochaetota</taxon>
        <taxon>Spirochaetia</taxon>
        <taxon>Winmispirales</taxon>
        <taxon>Winmispiraceae</taxon>
        <taxon>Rarispira</taxon>
    </lineage>
</organism>
<dbReference type="InterPro" id="IPR019614">
    <property type="entry name" value="SAM-dep_methyl-trfase"/>
</dbReference>
<comment type="caution">
    <text evidence="10">The sequence shown here is derived from an EMBL/GenBank/DDBJ whole genome shotgun (WGS) entry which is preliminary data.</text>
</comment>
<evidence type="ECO:0000256" key="6">
    <source>
        <dbReference type="ARBA" id="ARBA00022691"/>
    </source>
</evidence>
<dbReference type="Gene3D" id="3.30.750.80">
    <property type="entry name" value="RNA methyltransferase domain (HRMD) like"/>
    <property type="match status" value="1"/>
</dbReference>
<evidence type="ECO:0000256" key="8">
    <source>
        <dbReference type="ARBA" id="ARBA00038091"/>
    </source>
</evidence>
<dbReference type="EMBL" id="JBCHKQ010000001">
    <property type="protein sequence ID" value="MEM5947448.1"/>
    <property type="molecule type" value="Genomic_DNA"/>
</dbReference>
<dbReference type="EC" id="2.1.1.-" evidence="10"/>
<dbReference type="GO" id="GO:0032259">
    <property type="term" value="P:methylation"/>
    <property type="evidence" value="ECO:0007669"/>
    <property type="project" value="UniProtKB-KW"/>
</dbReference>
<dbReference type="SUPFAM" id="SSF88697">
    <property type="entry name" value="PUA domain-like"/>
    <property type="match status" value="1"/>
</dbReference>
<evidence type="ECO:0000256" key="2">
    <source>
        <dbReference type="ARBA" id="ARBA00022490"/>
    </source>
</evidence>
<evidence type="ECO:0000313" key="10">
    <source>
        <dbReference type="EMBL" id="MEM5947448.1"/>
    </source>
</evidence>
<dbReference type="SUPFAM" id="SSF53335">
    <property type="entry name" value="S-adenosyl-L-methionine-dependent methyltransferases"/>
    <property type="match status" value="1"/>
</dbReference>
<evidence type="ECO:0000259" key="9">
    <source>
        <dbReference type="SMART" id="SM00359"/>
    </source>
</evidence>
<dbReference type="SMART" id="SM00359">
    <property type="entry name" value="PUA"/>
    <property type="match status" value="1"/>
</dbReference>
<comment type="subcellular location">
    <subcellularLocation>
        <location evidence="1">Cytoplasm</location>
    </subcellularLocation>
</comment>
<dbReference type="CDD" id="cd11572">
    <property type="entry name" value="RlmI_M_like"/>
    <property type="match status" value="1"/>
</dbReference>
<keyword evidence="5 10" id="KW-0808">Transferase</keyword>
<dbReference type="InterPro" id="IPR036974">
    <property type="entry name" value="PUA_sf"/>
</dbReference>
<gene>
    <name evidence="10" type="ORF">WKV44_02715</name>
</gene>
<evidence type="ECO:0000256" key="7">
    <source>
        <dbReference type="ARBA" id="ARBA00022884"/>
    </source>
</evidence>
<keyword evidence="7" id="KW-0694">RNA-binding</keyword>
<keyword evidence="3" id="KW-0698">rRNA processing</keyword>
<dbReference type="GO" id="GO:0008168">
    <property type="term" value="F:methyltransferase activity"/>
    <property type="evidence" value="ECO:0007669"/>
    <property type="project" value="UniProtKB-KW"/>
</dbReference>
<dbReference type="PROSITE" id="PS50890">
    <property type="entry name" value="PUA"/>
    <property type="match status" value="1"/>
</dbReference>
<protein>
    <submittedName>
        <fullName evidence="10">Class I SAM-dependent rRNA methyltransferase</fullName>
        <ecNumber evidence="10">2.1.1.-</ecNumber>
    </submittedName>
</protein>
<comment type="similarity">
    <text evidence="8">Belongs to the methyltransferase superfamily. RlmI family.</text>
</comment>
<dbReference type="PANTHER" id="PTHR42873:SF1">
    <property type="entry name" value="S-ADENOSYLMETHIONINE-DEPENDENT METHYLTRANSFERASE DOMAIN-CONTAINING PROTEIN"/>
    <property type="match status" value="1"/>
</dbReference>
<feature type="domain" description="PUA" evidence="9">
    <location>
        <begin position="3"/>
        <end position="85"/>
    </location>
</feature>
<dbReference type="PANTHER" id="PTHR42873">
    <property type="entry name" value="RIBOSOMAL RNA LARGE SUBUNIT METHYLTRANSFERASE"/>
    <property type="match status" value="1"/>
</dbReference>
<accession>A0ABU9U9W3</accession>
<dbReference type="InterPro" id="IPR029063">
    <property type="entry name" value="SAM-dependent_MTases_sf"/>
</dbReference>
<evidence type="ECO:0000256" key="1">
    <source>
        <dbReference type="ARBA" id="ARBA00004496"/>
    </source>
</evidence>
<dbReference type="Pfam" id="PF17785">
    <property type="entry name" value="PUA_3"/>
    <property type="match status" value="1"/>
</dbReference>
<evidence type="ECO:0000256" key="4">
    <source>
        <dbReference type="ARBA" id="ARBA00022603"/>
    </source>
</evidence>
<dbReference type="InterPro" id="IPR002478">
    <property type="entry name" value="PUA"/>
</dbReference>
<dbReference type="InterPro" id="IPR041532">
    <property type="entry name" value="RlmI-like_PUA"/>
</dbReference>
<evidence type="ECO:0000256" key="5">
    <source>
        <dbReference type="ARBA" id="ARBA00022679"/>
    </source>
</evidence>
<evidence type="ECO:0000313" key="11">
    <source>
        <dbReference type="Proteomes" id="UP001466331"/>
    </source>
</evidence>
<name>A0ABU9U9W3_9SPIR</name>
<dbReference type="RefSeq" id="WP_420068897.1">
    <property type="nucleotide sequence ID" value="NZ_JBCHKQ010000001.1"/>
</dbReference>
<proteinExistence type="inferred from homology"/>
<sequence length="391" mass="43501">MYKDVIIKDKGRSSVMRQHPWIFSGAISDNGGAVPGDIVTVRSLSGEFLARGVFDSGTIAVRILSFSDRPIDSDFWRDRLYAALFYRQALGITESSNCYRLIHGAGDGIPGLVLDFYNGVVVFQAHCVGIYARREDITAALADVYGENLLAVYDKSSQSVHTEEKPKDSYLYIASKPVLPHNIVENKLSFFVDWESGQKTGFFLDQRDNRALIASIAKERRVINAFSYTGGFSVYAFWGGAREVISVDSSASACELAERNVKHNYSEAKHSTVCSDVSDFLADQKKDLYDLIILDPPAFAKHIKHRHKALIAYKNLNKKAIRIVKSGGFIATFSCSQAIDLGLFTGAVRAAAIEEKRTVRIVKTLHQPVDHPVNIYQPEGEYLKGLLLYIE</sequence>
<dbReference type="InterPro" id="IPR015947">
    <property type="entry name" value="PUA-like_sf"/>
</dbReference>
<reference evidence="10 11" key="1">
    <citation type="submission" date="2024-03" db="EMBL/GenBank/DDBJ databases">
        <title>Ignisphaera cupida sp. nov., a hyperthermophilic hydrolytic archaeon from a hot spring of Kamchatka, and proposal of Ignisphaeraceae fam. nov.</title>
        <authorList>
            <person name="Podosokorskaya O.A."/>
            <person name="Elcheninov A.G."/>
            <person name="Maltseva A.I."/>
            <person name="Zayulina K.S."/>
            <person name="Novikov A."/>
            <person name="Merkel A.Y."/>
        </authorList>
    </citation>
    <scope>NUCLEOTIDE SEQUENCE [LARGE SCALE GENOMIC DNA]</scope>
    <source>
        <strain evidence="10 11">38H-sp</strain>
    </source>
</reference>
<keyword evidence="11" id="KW-1185">Reference proteome</keyword>
<evidence type="ECO:0000256" key="3">
    <source>
        <dbReference type="ARBA" id="ARBA00022552"/>
    </source>
</evidence>
<keyword evidence="6" id="KW-0949">S-adenosyl-L-methionine</keyword>
<dbReference type="Pfam" id="PF10672">
    <property type="entry name" value="Methyltrans_SAM"/>
    <property type="match status" value="1"/>
</dbReference>
<dbReference type="Gene3D" id="2.30.130.10">
    <property type="entry name" value="PUA domain"/>
    <property type="match status" value="1"/>
</dbReference>
<dbReference type="Proteomes" id="UP001466331">
    <property type="component" value="Unassembled WGS sequence"/>
</dbReference>
<keyword evidence="2" id="KW-0963">Cytoplasm</keyword>
<dbReference type="Gene3D" id="3.40.50.150">
    <property type="entry name" value="Vaccinia Virus protein VP39"/>
    <property type="match status" value="1"/>
</dbReference>
<dbReference type="CDD" id="cd02440">
    <property type="entry name" value="AdoMet_MTases"/>
    <property type="match status" value="1"/>
</dbReference>